<dbReference type="GO" id="GO:0080008">
    <property type="term" value="C:Cul4-RING E3 ubiquitin ligase complex"/>
    <property type="evidence" value="ECO:0007669"/>
    <property type="project" value="TreeGrafter"/>
</dbReference>
<name>A0A1Q3F098_CULTA</name>
<protein>
    <submittedName>
        <fullName evidence="1">Putative wd40 domain protein</fullName>
    </submittedName>
</protein>
<dbReference type="GO" id="GO:0000045">
    <property type="term" value="P:autophagosome assembly"/>
    <property type="evidence" value="ECO:0007669"/>
    <property type="project" value="TreeGrafter"/>
</dbReference>
<dbReference type="Gene3D" id="2.130.10.10">
    <property type="entry name" value="YVTN repeat-like/Quinoprotein amine dehydrogenase"/>
    <property type="match status" value="1"/>
</dbReference>
<dbReference type="InterPro" id="IPR052596">
    <property type="entry name" value="AMBRA1_autophagy"/>
</dbReference>
<dbReference type="InterPro" id="IPR036322">
    <property type="entry name" value="WD40_repeat_dom_sf"/>
</dbReference>
<dbReference type="PANTHER" id="PTHR22874:SF1">
    <property type="entry name" value="ACTIVATING MOLECULE IN BECN1-REGULATED AUTOPHAGY PROTEIN 1"/>
    <property type="match status" value="1"/>
</dbReference>
<dbReference type="SUPFAM" id="SSF50978">
    <property type="entry name" value="WD40 repeat-like"/>
    <property type="match status" value="1"/>
</dbReference>
<dbReference type="GO" id="GO:0000423">
    <property type="term" value="P:mitophagy"/>
    <property type="evidence" value="ECO:0007669"/>
    <property type="project" value="TreeGrafter"/>
</dbReference>
<dbReference type="SMART" id="SM00320">
    <property type="entry name" value="WD40"/>
    <property type="match status" value="3"/>
</dbReference>
<dbReference type="InterPro" id="IPR015943">
    <property type="entry name" value="WD40/YVTN_repeat-like_dom_sf"/>
</dbReference>
<evidence type="ECO:0000313" key="1">
    <source>
        <dbReference type="EMBL" id="JAV20980.1"/>
    </source>
</evidence>
<dbReference type="PANTHER" id="PTHR22874">
    <property type="entry name" value="ACTIVATING MOLECULE IN BECN1-REGULATED AUTOPHAGY PROTEIN 1"/>
    <property type="match status" value="1"/>
</dbReference>
<sequence length="591" mass="67144">MAGRTGSVSIVWALQERESGQRRASSFRQLALELAESSLIERLKSEDLCKSLDDLSNETESVFNIEQSHNGHYAATVQTNKSVNIFEVASMRKKAEYHTNERSVWTLSFHPTNCNIIAFGTLGGKVLVYVDGQETAVLSGSDPIGSICFHPVGNYLVFASGMEITFWDWQNDCMKLVSMYSDCKCRFLQITTDSVLVTAISQTHLFASAGIAKNLGSVEPQGMMVSFLRTVNFMLDALEHGCTIGNSFNCELKKQFFFWNHLVNGILGKTDQLRYFPSIKSDAKCTKSYLDDTLRILLRRIDLILECVERMALNRLAPPANENICDNTIDKYCFEPMVYFERVCYNFVEQSDGYVKYSFDISLVRSIMHKLYRLFLEFGHTATAEEWPNPEFYLDSSQTAQKNQFILQAWNVGTICGVTEFPDFKEDWRNVLTVCSINNDSNVSISQCERFISTVRVKAVKEMEVRSLARENFGECLFVFKFVANFVSLSFSPSGKYVVIGLRCKQRMKFAYVLDKDTKWKVGVDFRTVSDIVESNQQEGESCGPNERVGLKLCLPKESSNYKEINCIKWAALPGYGFFVGLKSKFIQICR</sequence>
<dbReference type="InterPro" id="IPR001680">
    <property type="entry name" value="WD40_rpt"/>
</dbReference>
<proteinExistence type="predicted"/>
<dbReference type="EMBL" id="GFDL01014065">
    <property type="protein sequence ID" value="JAV20980.1"/>
    <property type="molecule type" value="Transcribed_RNA"/>
</dbReference>
<dbReference type="Pfam" id="PF00400">
    <property type="entry name" value="WD40"/>
    <property type="match status" value="1"/>
</dbReference>
<reference evidence="1" key="1">
    <citation type="submission" date="2017-01" db="EMBL/GenBank/DDBJ databases">
        <title>A deep insight into the sialotranscriptome of adult male and female Cluex tarsalis mosquitoes.</title>
        <authorList>
            <person name="Ribeiro J.M."/>
            <person name="Moreira F."/>
            <person name="Bernard K.A."/>
            <person name="Calvo E."/>
        </authorList>
    </citation>
    <scope>NUCLEOTIDE SEQUENCE</scope>
    <source>
        <strain evidence="1">Kern County</strain>
        <tissue evidence="1">Salivary glands</tissue>
    </source>
</reference>
<dbReference type="GO" id="GO:1990756">
    <property type="term" value="F:ubiquitin-like ligase-substrate adaptor activity"/>
    <property type="evidence" value="ECO:0007669"/>
    <property type="project" value="TreeGrafter"/>
</dbReference>
<accession>A0A1Q3F098</accession>
<dbReference type="AlphaFoldDB" id="A0A1Q3F098"/>
<organism evidence="1">
    <name type="scientific">Culex tarsalis</name>
    <name type="common">Encephalitis mosquito</name>
    <dbReference type="NCBI Taxonomy" id="7177"/>
    <lineage>
        <taxon>Eukaryota</taxon>
        <taxon>Metazoa</taxon>
        <taxon>Ecdysozoa</taxon>
        <taxon>Arthropoda</taxon>
        <taxon>Hexapoda</taxon>
        <taxon>Insecta</taxon>
        <taxon>Pterygota</taxon>
        <taxon>Neoptera</taxon>
        <taxon>Endopterygota</taxon>
        <taxon>Diptera</taxon>
        <taxon>Nematocera</taxon>
        <taxon>Culicoidea</taxon>
        <taxon>Culicidae</taxon>
        <taxon>Culicinae</taxon>
        <taxon>Culicini</taxon>
        <taxon>Culex</taxon>
        <taxon>Culex</taxon>
    </lineage>
</organism>